<evidence type="ECO:0000313" key="1">
    <source>
        <dbReference type="EMBL" id="MBO3733712.1"/>
    </source>
</evidence>
<sequence length="180" mass="20288">MQRLVRVFEDFVYDFDGGVDVPMEAAHALARGLDTPALAELAGLDRSQTRDIRDLIPVVAEQLGISLPTREAVVDQRVKETSASYLAGSAGFVDSLSNVLWWFMRYFEDGSSRCCDSMLWLDLWLSSGELEDDWTYWYGSQEVAETAFREHCSAVVEGRSCPKLDRRSPTARPWKQARAA</sequence>
<name>A0ABS3U7N5_9ACTN</name>
<keyword evidence="2" id="KW-1185">Reference proteome</keyword>
<accession>A0ABS3U7N5</accession>
<proteinExistence type="predicted"/>
<comment type="caution">
    <text evidence="1">The sequence shown here is derived from an EMBL/GenBank/DDBJ whole genome shotgun (WGS) entry which is preliminary data.</text>
</comment>
<organism evidence="1 2">
    <name type="scientific">Glycomyces niveus</name>
    <dbReference type="NCBI Taxonomy" id="2820287"/>
    <lineage>
        <taxon>Bacteria</taxon>
        <taxon>Bacillati</taxon>
        <taxon>Actinomycetota</taxon>
        <taxon>Actinomycetes</taxon>
        <taxon>Glycomycetales</taxon>
        <taxon>Glycomycetaceae</taxon>
        <taxon>Glycomyces</taxon>
    </lineage>
</organism>
<gene>
    <name evidence="1" type="ORF">J5V16_12820</name>
</gene>
<dbReference type="EMBL" id="JAGFNP010000006">
    <property type="protein sequence ID" value="MBO3733712.1"/>
    <property type="molecule type" value="Genomic_DNA"/>
</dbReference>
<evidence type="ECO:0000313" key="2">
    <source>
        <dbReference type="Proteomes" id="UP000681341"/>
    </source>
</evidence>
<dbReference type="RefSeq" id="WP_208496676.1">
    <property type="nucleotide sequence ID" value="NZ_JAGFNP010000006.1"/>
</dbReference>
<protein>
    <submittedName>
        <fullName evidence="1">Uncharacterized protein</fullName>
    </submittedName>
</protein>
<reference evidence="1 2" key="1">
    <citation type="submission" date="2021-03" db="EMBL/GenBank/DDBJ databases">
        <title>Glycomyces sp. nov., a novel actinomycete isolated from soil.</title>
        <authorList>
            <person name="Yang X."/>
            <person name="Xu X."/>
        </authorList>
    </citation>
    <scope>NUCLEOTIDE SEQUENCE [LARGE SCALE GENOMIC DNA]</scope>
    <source>
        <strain evidence="1 2">NEAU-S30</strain>
    </source>
</reference>
<dbReference type="Proteomes" id="UP000681341">
    <property type="component" value="Unassembled WGS sequence"/>
</dbReference>